<keyword evidence="2" id="KW-1185">Reference proteome</keyword>
<feature type="non-terminal residue" evidence="1">
    <location>
        <position position="72"/>
    </location>
</feature>
<comment type="caution">
    <text evidence="1">The sequence shown here is derived from an EMBL/GenBank/DDBJ whole genome shotgun (WGS) entry which is preliminary data.</text>
</comment>
<name>A0AAV7KQ88_PLEWA</name>
<dbReference type="Proteomes" id="UP001066276">
    <property type="component" value="Chromosome 12"/>
</dbReference>
<reference evidence="1" key="1">
    <citation type="journal article" date="2022" name="bioRxiv">
        <title>Sequencing and chromosome-scale assembly of the giantPleurodeles waltlgenome.</title>
        <authorList>
            <person name="Brown T."/>
            <person name="Elewa A."/>
            <person name="Iarovenko S."/>
            <person name="Subramanian E."/>
            <person name="Araus A.J."/>
            <person name="Petzold A."/>
            <person name="Susuki M."/>
            <person name="Suzuki K.-i.T."/>
            <person name="Hayashi T."/>
            <person name="Toyoda A."/>
            <person name="Oliveira C."/>
            <person name="Osipova E."/>
            <person name="Leigh N.D."/>
            <person name="Simon A."/>
            <person name="Yun M.H."/>
        </authorList>
    </citation>
    <scope>NUCLEOTIDE SEQUENCE</scope>
    <source>
        <strain evidence="1">20211129_DDA</strain>
        <tissue evidence="1">Liver</tissue>
    </source>
</reference>
<evidence type="ECO:0000313" key="1">
    <source>
        <dbReference type="EMBL" id="KAJ1081237.1"/>
    </source>
</evidence>
<protein>
    <submittedName>
        <fullName evidence="1">Uncharacterized protein</fullName>
    </submittedName>
</protein>
<proteinExistence type="predicted"/>
<organism evidence="1 2">
    <name type="scientific">Pleurodeles waltl</name>
    <name type="common">Iberian ribbed newt</name>
    <dbReference type="NCBI Taxonomy" id="8319"/>
    <lineage>
        <taxon>Eukaryota</taxon>
        <taxon>Metazoa</taxon>
        <taxon>Chordata</taxon>
        <taxon>Craniata</taxon>
        <taxon>Vertebrata</taxon>
        <taxon>Euteleostomi</taxon>
        <taxon>Amphibia</taxon>
        <taxon>Batrachia</taxon>
        <taxon>Caudata</taxon>
        <taxon>Salamandroidea</taxon>
        <taxon>Salamandridae</taxon>
        <taxon>Pleurodelinae</taxon>
        <taxon>Pleurodeles</taxon>
    </lineage>
</organism>
<accession>A0AAV7KQ88</accession>
<sequence>FLSWSGWGLILVWKRSGLSGMDVAQVPQNKKKNGKTGFLSLSGWGLILVWKRSGLSRVDVAQVPQNKKKNGK</sequence>
<feature type="non-terminal residue" evidence="1">
    <location>
        <position position="1"/>
    </location>
</feature>
<evidence type="ECO:0000313" key="2">
    <source>
        <dbReference type="Proteomes" id="UP001066276"/>
    </source>
</evidence>
<dbReference type="AlphaFoldDB" id="A0AAV7KQ88"/>
<gene>
    <name evidence="1" type="ORF">NDU88_001420</name>
</gene>
<dbReference type="EMBL" id="JANPWB010000016">
    <property type="protein sequence ID" value="KAJ1081237.1"/>
    <property type="molecule type" value="Genomic_DNA"/>
</dbReference>